<comment type="caution">
    <text evidence="1">The sequence shown here is derived from an EMBL/GenBank/DDBJ whole genome shotgun (WGS) entry which is preliminary data.</text>
</comment>
<proteinExistence type="predicted"/>
<gene>
    <name evidence="1" type="ORF">ASZ90_014016</name>
</gene>
<accession>A0A0W8F612</accession>
<dbReference type="AlphaFoldDB" id="A0A0W8F612"/>
<sequence>MESGFNSEHLGKEAYLLKERNGQNEYNLKKYILLKNAEIRADKNSVKTELENIIKMLNAEI</sequence>
<protein>
    <submittedName>
        <fullName evidence="1">Uncharacterized protein</fullName>
    </submittedName>
</protein>
<reference evidence="1" key="1">
    <citation type="journal article" date="2015" name="Proc. Natl. Acad. Sci. U.S.A.">
        <title>Networks of energetic and metabolic interactions define dynamics in microbial communities.</title>
        <authorList>
            <person name="Embree M."/>
            <person name="Liu J.K."/>
            <person name="Al-Bassam M.M."/>
            <person name="Zengler K."/>
        </authorList>
    </citation>
    <scope>NUCLEOTIDE SEQUENCE</scope>
</reference>
<evidence type="ECO:0000313" key="1">
    <source>
        <dbReference type="EMBL" id="KUG16342.1"/>
    </source>
</evidence>
<name>A0A0W8F612_9ZZZZ</name>
<dbReference type="EMBL" id="LNQE01001503">
    <property type="protein sequence ID" value="KUG16342.1"/>
    <property type="molecule type" value="Genomic_DNA"/>
</dbReference>
<organism evidence="1">
    <name type="scientific">hydrocarbon metagenome</name>
    <dbReference type="NCBI Taxonomy" id="938273"/>
    <lineage>
        <taxon>unclassified sequences</taxon>
        <taxon>metagenomes</taxon>
        <taxon>ecological metagenomes</taxon>
    </lineage>
</organism>